<dbReference type="EMBL" id="CAUYUJ010010002">
    <property type="protein sequence ID" value="CAK0828336.1"/>
    <property type="molecule type" value="Genomic_DNA"/>
</dbReference>
<evidence type="ECO:0000256" key="1">
    <source>
        <dbReference type="SAM" id="SignalP"/>
    </source>
</evidence>
<gene>
    <name evidence="2" type="ORF">PCOR1329_LOCUS27572</name>
</gene>
<dbReference type="Proteomes" id="UP001189429">
    <property type="component" value="Unassembled WGS sequence"/>
</dbReference>
<evidence type="ECO:0000313" key="3">
    <source>
        <dbReference type="Proteomes" id="UP001189429"/>
    </source>
</evidence>
<feature type="chain" id="PRO_5046533599" evidence="1">
    <location>
        <begin position="19"/>
        <end position="286"/>
    </location>
</feature>
<keyword evidence="3" id="KW-1185">Reference proteome</keyword>
<evidence type="ECO:0000313" key="2">
    <source>
        <dbReference type="EMBL" id="CAK0828336.1"/>
    </source>
</evidence>
<feature type="signal peptide" evidence="1">
    <location>
        <begin position="1"/>
        <end position="18"/>
    </location>
</feature>
<sequence length="286" mass="29687">MAALLVAGLLALARTAACLQTVTQDGSLHNLTVCNAYADSRPMNVYSRARGSRGQEERDRAHVKLTEQPLEYKRCRSLVVDLAEDAHIDFRLGGFSVGTFHANNLPYASASLLLVPYHHTNGSMSADFLSHTFPPDEEGSQIAVLDTYTGSARGTMHILSGGPSPAAVELHGTAAVQLHAEGAEGKRRRTAELKPSTAATLAAGQYEVVLRDASGNRQRTVSLDAAAGSTFVVIRVGSEEDDLAQDLLVAKISGSSGAAGSGTVRLAPGALAGVLAACAAVSAGLP</sequence>
<proteinExistence type="predicted"/>
<comment type="caution">
    <text evidence="2">The sequence shown here is derived from an EMBL/GenBank/DDBJ whole genome shotgun (WGS) entry which is preliminary data.</text>
</comment>
<protein>
    <submittedName>
        <fullName evidence="2">Uncharacterized protein</fullName>
    </submittedName>
</protein>
<accession>A0ABN9SEK7</accession>
<reference evidence="2" key="1">
    <citation type="submission" date="2023-10" db="EMBL/GenBank/DDBJ databases">
        <authorList>
            <person name="Chen Y."/>
            <person name="Shah S."/>
            <person name="Dougan E. K."/>
            <person name="Thang M."/>
            <person name="Chan C."/>
        </authorList>
    </citation>
    <scope>NUCLEOTIDE SEQUENCE [LARGE SCALE GENOMIC DNA]</scope>
</reference>
<organism evidence="2 3">
    <name type="scientific">Prorocentrum cordatum</name>
    <dbReference type="NCBI Taxonomy" id="2364126"/>
    <lineage>
        <taxon>Eukaryota</taxon>
        <taxon>Sar</taxon>
        <taxon>Alveolata</taxon>
        <taxon>Dinophyceae</taxon>
        <taxon>Prorocentrales</taxon>
        <taxon>Prorocentraceae</taxon>
        <taxon>Prorocentrum</taxon>
    </lineage>
</organism>
<keyword evidence="1" id="KW-0732">Signal</keyword>
<name>A0ABN9SEK7_9DINO</name>